<dbReference type="NCBIfam" id="NF005686">
    <property type="entry name" value="PRK07486.1"/>
    <property type="match status" value="1"/>
</dbReference>
<reference evidence="2 3" key="1">
    <citation type="submission" date="2020-07" db="EMBL/GenBank/DDBJ databases">
        <title>Sequencing the genomes of 1000 actinobacteria strains.</title>
        <authorList>
            <person name="Klenk H.-P."/>
        </authorList>
    </citation>
    <scope>NUCLEOTIDE SEQUENCE [LARGE SCALE GENOMIC DNA]</scope>
    <source>
        <strain evidence="2 3">DSM 15131</strain>
    </source>
</reference>
<dbReference type="EMBL" id="JACBZM010000001">
    <property type="protein sequence ID" value="NYI45811.1"/>
    <property type="molecule type" value="Genomic_DNA"/>
</dbReference>
<dbReference type="PROSITE" id="PS51318">
    <property type="entry name" value="TAT"/>
    <property type="match status" value="1"/>
</dbReference>
<sequence length="560" mass="60169">MASQQPSGPRSDVQGGLGRLSRRSLVAGATTAAVTVGVAGAARAAAPEVAWPKVERPADLRRIVWWSAAELAVAIRQRKVSCVEVMTAYLDHIDEVNPAVNAIVALRPRAELLAEAAEKDALLAKGTYQGWMHGFPQAVKDQWNVKGMTTTVGFFGQPGVPFNPPATSDALLVERIRAAGAIFIGKTNLPEFGVGSHTYNLVYGTTGNAYDPTKSAGGSSGGAAAAVALRMLPVADGSDFFGSLRNPPGWNNVLGLRPSFGRTPELGGEQFVQHGGATGPIARDARDLSLLLSTMAGYDARVPLSLEDDPKAFTTVRRTSLRGVKVAWMADLGGYLPTEPEVLAVTGAAVDRMRALGAKVDRIDKLNQVGGTFTNADLWPTWLVFRHWISGSLNFPVYANPAWKPYVKPETTYEVEGLLNGIDGQGPITAQEVWNASSKRTALYQSFRLLFEKYDYVLLPTAQVMPFDNVDGEGNEVHWPKEINGVPMATYHRWMEVTAIGTLLGAPTLAMPAGFGTSGMPIGFQVIGRNHDDAGVIEFAAAWERETRFVQEHLPPLIAP</sequence>
<gene>
    <name evidence="2" type="ORF">BJ993_002891</name>
</gene>
<dbReference type="RefSeq" id="WP_179649506.1">
    <property type="nucleotide sequence ID" value="NZ_JACBZM010000001.1"/>
</dbReference>
<organism evidence="2 3">
    <name type="scientific">Nocardioides aromaticivorans</name>
    <dbReference type="NCBI Taxonomy" id="200618"/>
    <lineage>
        <taxon>Bacteria</taxon>
        <taxon>Bacillati</taxon>
        <taxon>Actinomycetota</taxon>
        <taxon>Actinomycetes</taxon>
        <taxon>Propionibacteriales</taxon>
        <taxon>Nocardioidaceae</taxon>
        <taxon>Nocardioides</taxon>
    </lineage>
</organism>
<dbReference type="GO" id="GO:0004040">
    <property type="term" value="F:amidase activity"/>
    <property type="evidence" value="ECO:0007669"/>
    <property type="project" value="UniProtKB-EC"/>
</dbReference>
<comment type="caution">
    <text evidence="2">The sequence shown here is derived from an EMBL/GenBank/DDBJ whole genome shotgun (WGS) entry which is preliminary data.</text>
</comment>
<dbReference type="EC" id="3.5.1.4" evidence="2"/>
<dbReference type="Proteomes" id="UP000562045">
    <property type="component" value="Unassembled WGS sequence"/>
</dbReference>
<dbReference type="PANTHER" id="PTHR11895">
    <property type="entry name" value="TRANSAMIDASE"/>
    <property type="match status" value="1"/>
</dbReference>
<name>A0A7Z0CLJ2_9ACTN</name>
<dbReference type="PANTHER" id="PTHR11895:SF76">
    <property type="entry name" value="INDOLEACETAMIDE HYDROLASE"/>
    <property type="match status" value="1"/>
</dbReference>
<keyword evidence="2" id="KW-0378">Hydrolase</keyword>
<protein>
    <submittedName>
        <fullName evidence="2">Amidase</fullName>
        <ecNumber evidence="2">3.5.1.4</ecNumber>
    </submittedName>
</protein>
<dbReference type="InterPro" id="IPR036928">
    <property type="entry name" value="AS_sf"/>
</dbReference>
<evidence type="ECO:0000259" key="1">
    <source>
        <dbReference type="Pfam" id="PF01425"/>
    </source>
</evidence>
<dbReference type="InterPro" id="IPR000120">
    <property type="entry name" value="Amidase"/>
</dbReference>
<dbReference type="InterPro" id="IPR006311">
    <property type="entry name" value="TAT_signal"/>
</dbReference>
<evidence type="ECO:0000313" key="3">
    <source>
        <dbReference type="Proteomes" id="UP000562045"/>
    </source>
</evidence>
<proteinExistence type="predicted"/>
<accession>A0A7Z0CLJ2</accession>
<dbReference type="SUPFAM" id="SSF75304">
    <property type="entry name" value="Amidase signature (AS) enzymes"/>
    <property type="match status" value="1"/>
</dbReference>
<dbReference type="Gene3D" id="3.90.1300.10">
    <property type="entry name" value="Amidase signature (AS) domain"/>
    <property type="match status" value="1"/>
</dbReference>
<dbReference type="Pfam" id="PF01425">
    <property type="entry name" value="Amidase"/>
    <property type="match status" value="2"/>
</dbReference>
<feature type="domain" description="Amidase" evidence="1">
    <location>
        <begin position="433"/>
        <end position="536"/>
    </location>
</feature>
<dbReference type="InterPro" id="IPR023631">
    <property type="entry name" value="Amidase_dom"/>
</dbReference>
<evidence type="ECO:0000313" key="2">
    <source>
        <dbReference type="EMBL" id="NYI45811.1"/>
    </source>
</evidence>
<feature type="domain" description="Amidase" evidence="1">
    <location>
        <begin position="84"/>
        <end position="364"/>
    </location>
</feature>
<dbReference type="AlphaFoldDB" id="A0A7Z0CLJ2"/>